<dbReference type="KEGG" id="taci:TDSAC_1099"/>
<dbReference type="PROSITE" id="PS50112">
    <property type="entry name" value="PAS"/>
    <property type="match status" value="2"/>
</dbReference>
<dbReference type="InterPro" id="IPR003018">
    <property type="entry name" value="GAF"/>
</dbReference>
<dbReference type="InterPro" id="IPR001610">
    <property type="entry name" value="PAC"/>
</dbReference>
<feature type="domain" description="PAS" evidence="1">
    <location>
        <begin position="609"/>
        <end position="654"/>
    </location>
</feature>
<feature type="domain" description="EAL" evidence="3">
    <location>
        <begin position="908"/>
        <end position="1159"/>
    </location>
</feature>
<sequence length="1159" mass="134782">MDNNIFLSIINSLSGVAFTSRFIVKNRSPIIYSLNFFDNFKDKAIGGFSSERLVENNLFVENVHPDDRMKFFENFLSLGIGENSQCKLRFKTNDGNYIWLKINMIILSRDERFVEIGGVIEIISKEKNLEAIFYTIKEINRLIIKTDRENKLFQSLCDLLVDKLNYVGAFLGDIDSNKLFRLKFFAKNTPEILVEDFKKVTISVDERIPEDRGTVGNAYRTGKVFLVSDTLESESMKPWVTYYKKHGIRSACSIPLYKSGKVEFVLVIYSRTPDLFSEEYMEILDEIKSDISFALEKIDKEKNIKLLSEAIKESPEWFLIADETGTILHVNKAVERISGYSVDEVVGNKLSMFIPDFYPEDFCKELFDRISRGERCECELIRQTKNKNIFYLDTIFIPVFFDNKVYRFVELSRDITKEKLQQERISELTRLYITLSDINQLIIRTDSIRDLYQTVNEILVKDAGFSIVFFVIIDEENKLKIHSFYYQEDGLDNQYDDFLKFIEESYKEELSILIEKGFISAISIQNKEIIYYNDLTISLKTEEIKEKFKCYGFLSSSASIPIFKNNKVIGSIFCCSAKKDFFTPDILRLLNEIGTDISFALGKIEMERFNAMTSTALNSGSDFVMITDKNFKIVYVNDNTQKIFGYTKDELIGKHHSIISSRSQGLGFARRFYRTIRNGQRFADLFIYKSKSGERVYSYTTITPFLIRGEIRFYIAVGKDITQAKSLEDSLKRLKDYDPLTSLLNRNKFIESANEFISIAKYEKKLASVCIINPIGFSSINQAYGFYAGDLILCEIADRIKKTLREYDLIGKLESDMFVVLLKDIATLEDVLNIISKLNLALEKPYEISKRNEILVFFNYGVSFFPNDGENAQTLLERANIGLASIKGSKDRKIGFYKKDFEQRARMKLDLKSRLERAIINKEFILYYQPIFSIKDKSIVGAEALLRWKNNGQVILPMEFIPILEEMGRISDVERFVVDNVCNKLMDWEKREKNIVPISINLSERSFKDENFRKYVIYTIKKYEVRRRMFGIELVERTFVEDFERCLIMLKKFDREGISISLDDFGTGFSSFNYLYRLKLDSLKIDKSFLNNIEKDIRAKSIVESIIFLNKRLNLKTIAEGVETLDQLKILEELGCEYVQGFLLAKPMPEEKFEELIKS</sequence>
<feature type="domain" description="PAS" evidence="1">
    <location>
        <begin position="303"/>
        <end position="361"/>
    </location>
</feature>
<evidence type="ECO:0000259" key="3">
    <source>
        <dbReference type="PROSITE" id="PS50883"/>
    </source>
</evidence>
<feature type="domain" description="PAC" evidence="2">
    <location>
        <begin position="681"/>
        <end position="733"/>
    </location>
</feature>
<evidence type="ECO:0000313" key="5">
    <source>
        <dbReference type="EMBL" id="AWB10446.1"/>
    </source>
</evidence>
<dbReference type="InterPro" id="IPR029016">
    <property type="entry name" value="GAF-like_dom_sf"/>
</dbReference>
<dbReference type="PROSITE" id="PS50113">
    <property type="entry name" value="PAC"/>
    <property type="match status" value="1"/>
</dbReference>
<dbReference type="Pfam" id="PF00563">
    <property type="entry name" value="EAL"/>
    <property type="match status" value="1"/>
</dbReference>
<dbReference type="SMART" id="SM00052">
    <property type="entry name" value="EAL"/>
    <property type="match status" value="1"/>
</dbReference>
<dbReference type="SUPFAM" id="SSF141868">
    <property type="entry name" value="EAL domain-like"/>
    <property type="match status" value="1"/>
</dbReference>
<dbReference type="SUPFAM" id="SSF55781">
    <property type="entry name" value="GAF domain-like"/>
    <property type="match status" value="2"/>
</dbReference>
<keyword evidence="6" id="KW-1185">Reference proteome</keyword>
<dbReference type="SUPFAM" id="SSF55785">
    <property type="entry name" value="PYP-like sensor domain (PAS domain)"/>
    <property type="match status" value="3"/>
</dbReference>
<dbReference type="PROSITE" id="PS50887">
    <property type="entry name" value="GGDEF"/>
    <property type="match status" value="1"/>
</dbReference>
<dbReference type="Pfam" id="PF00990">
    <property type="entry name" value="GGDEF"/>
    <property type="match status" value="1"/>
</dbReference>
<accession>A0A2R4W156</accession>
<dbReference type="InterPro" id="IPR035965">
    <property type="entry name" value="PAS-like_dom_sf"/>
</dbReference>
<feature type="domain" description="GGDEF" evidence="4">
    <location>
        <begin position="765"/>
        <end position="899"/>
    </location>
</feature>
<evidence type="ECO:0000259" key="4">
    <source>
        <dbReference type="PROSITE" id="PS50887"/>
    </source>
</evidence>
<dbReference type="AlphaFoldDB" id="A0A2R4W156"/>
<dbReference type="InterPro" id="IPR000160">
    <property type="entry name" value="GGDEF_dom"/>
</dbReference>
<dbReference type="OrthoDB" id="9762141at2"/>
<dbReference type="NCBIfam" id="TIGR00229">
    <property type="entry name" value="sensory_box"/>
    <property type="match status" value="2"/>
</dbReference>
<dbReference type="EMBL" id="CP020921">
    <property type="protein sequence ID" value="AWB10446.1"/>
    <property type="molecule type" value="Genomic_DNA"/>
</dbReference>
<name>A0A2R4W156_THEAF</name>
<dbReference type="Pfam" id="PF08447">
    <property type="entry name" value="PAS_3"/>
    <property type="match status" value="1"/>
</dbReference>
<dbReference type="InterPro" id="IPR000700">
    <property type="entry name" value="PAS-assoc_C"/>
</dbReference>
<dbReference type="InterPro" id="IPR001633">
    <property type="entry name" value="EAL_dom"/>
</dbReference>
<dbReference type="InterPro" id="IPR052155">
    <property type="entry name" value="Biofilm_reg_signaling"/>
</dbReference>
<evidence type="ECO:0000259" key="2">
    <source>
        <dbReference type="PROSITE" id="PS50113"/>
    </source>
</evidence>
<gene>
    <name evidence="5" type="ORF">TDSAC_1099</name>
</gene>
<dbReference type="Pfam" id="PF13185">
    <property type="entry name" value="GAF_2"/>
    <property type="match status" value="2"/>
</dbReference>
<evidence type="ECO:0000313" key="6">
    <source>
        <dbReference type="Proteomes" id="UP000244792"/>
    </source>
</evidence>
<dbReference type="InterPro" id="IPR043128">
    <property type="entry name" value="Rev_trsase/Diguanyl_cyclase"/>
</dbReference>
<dbReference type="PANTHER" id="PTHR44757:SF2">
    <property type="entry name" value="BIOFILM ARCHITECTURE MAINTENANCE PROTEIN MBAA"/>
    <property type="match status" value="1"/>
</dbReference>
<dbReference type="SMART" id="SM00091">
    <property type="entry name" value="PAS"/>
    <property type="match status" value="2"/>
</dbReference>
<dbReference type="InterPro" id="IPR029787">
    <property type="entry name" value="Nucleotide_cyclase"/>
</dbReference>
<dbReference type="RefSeq" id="WP_108309242.1">
    <property type="nucleotide sequence ID" value="NZ_CP020921.1"/>
</dbReference>
<dbReference type="InterPro" id="IPR035919">
    <property type="entry name" value="EAL_sf"/>
</dbReference>
<dbReference type="Gene3D" id="3.20.20.450">
    <property type="entry name" value="EAL domain"/>
    <property type="match status" value="1"/>
</dbReference>
<dbReference type="InterPro" id="IPR000014">
    <property type="entry name" value="PAS"/>
</dbReference>
<reference evidence="5 6" key="1">
    <citation type="submission" date="2017-04" db="EMBL/GenBank/DDBJ databases">
        <title>Genomic insights into metabolism of Thermodesulfobium acidiphilum.</title>
        <authorList>
            <person name="Toshchakov S.V."/>
            <person name="Frolov E.N."/>
            <person name="Kublanov I.V."/>
            <person name="Samarov N.I."/>
            <person name="Novikov A."/>
            <person name="Lebedinsky A.V."/>
            <person name="Bonch-Osmolovskaya E.A."/>
            <person name="Chernyh N.A."/>
        </authorList>
    </citation>
    <scope>NUCLEOTIDE SEQUENCE [LARGE SCALE GENOMIC DNA]</scope>
    <source>
        <strain evidence="5 6">3127-1</strain>
    </source>
</reference>
<dbReference type="CDD" id="cd00130">
    <property type="entry name" value="PAS"/>
    <property type="match status" value="2"/>
</dbReference>
<dbReference type="PANTHER" id="PTHR44757">
    <property type="entry name" value="DIGUANYLATE CYCLASE DGCP"/>
    <property type="match status" value="1"/>
</dbReference>
<dbReference type="SMART" id="SM00086">
    <property type="entry name" value="PAC"/>
    <property type="match status" value="3"/>
</dbReference>
<proteinExistence type="predicted"/>
<dbReference type="InterPro" id="IPR013655">
    <property type="entry name" value="PAS_fold_3"/>
</dbReference>
<dbReference type="PROSITE" id="PS50883">
    <property type="entry name" value="EAL"/>
    <property type="match status" value="1"/>
</dbReference>
<dbReference type="SUPFAM" id="SSF55073">
    <property type="entry name" value="Nucleotide cyclase"/>
    <property type="match status" value="1"/>
</dbReference>
<evidence type="ECO:0000259" key="1">
    <source>
        <dbReference type="PROSITE" id="PS50112"/>
    </source>
</evidence>
<dbReference type="CDD" id="cd01949">
    <property type="entry name" value="GGDEF"/>
    <property type="match status" value="1"/>
</dbReference>
<dbReference type="SMART" id="SM00267">
    <property type="entry name" value="GGDEF"/>
    <property type="match status" value="1"/>
</dbReference>
<dbReference type="Gene3D" id="3.30.70.270">
    <property type="match status" value="1"/>
</dbReference>
<dbReference type="Gene3D" id="3.30.450.20">
    <property type="entry name" value="PAS domain"/>
    <property type="match status" value="3"/>
</dbReference>
<organism evidence="5 6">
    <name type="scientific">Thermodesulfobium acidiphilum</name>
    <dbReference type="NCBI Taxonomy" id="1794699"/>
    <lineage>
        <taxon>Bacteria</taxon>
        <taxon>Pseudomonadati</taxon>
        <taxon>Thermodesulfobiota</taxon>
        <taxon>Thermodesulfobiia</taxon>
        <taxon>Thermodesulfobiales</taxon>
        <taxon>Thermodesulfobiaceae</taxon>
        <taxon>Thermodesulfobium</taxon>
    </lineage>
</organism>
<dbReference type="Proteomes" id="UP000244792">
    <property type="component" value="Chromosome"/>
</dbReference>
<protein>
    <submittedName>
        <fullName evidence="5">PAS domain S-box-containing protein/diguanylate cyclase (GGDEF) domain-containing protein</fullName>
    </submittedName>
</protein>
<dbReference type="CDD" id="cd01948">
    <property type="entry name" value="EAL"/>
    <property type="match status" value="1"/>
</dbReference>
<dbReference type="Pfam" id="PF13426">
    <property type="entry name" value="PAS_9"/>
    <property type="match status" value="2"/>
</dbReference>
<dbReference type="NCBIfam" id="TIGR00254">
    <property type="entry name" value="GGDEF"/>
    <property type="match status" value="1"/>
</dbReference>
<dbReference type="Gene3D" id="3.30.450.40">
    <property type="match status" value="2"/>
</dbReference>